<evidence type="ECO:0000256" key="1">
    <source>
        <dbReference type="PROSITE-ProRule" id="PRU00047"/>
    </source>
</evidence>
<feature type="domain" description="CCHC-type" evidence="2">
    <location>
        <begin position="89"/>
        <end position="104"/>
    </location>
</feature>
<reference evidence="3 4" key="1">
    <citation type="journal article" date="2019" name="Genome Biol. Evol.">
        <title>Insights into the evolution of the New World diploid cottons (Gossypium, subgenus Houzingenia) based on genome sequencing.</title>
        <authorList>
            <person name="Grover C.E."/>
            <person name="Arick M.A. 2nd"/>
            <person name="Thrash A."/>
            <person name="Conover J.L."/>
            <person name="Sanders W.S."/>
            <person name="Peterson D.G."/>
            <person name="Frelichowski J.E."/>
            <person name="Scheffler J.A."/>
            <person name="Scheffler B.E."/>
            <person name="Wendel J.F."/>
        </authorList>
    </citation>
    <scope>NUCLEOTIDE SEQUENCE [LARGE SCALE GENOMIC DNA]</scope>
    <source>
        <strain evidence="3">1</strain>
        <tissue evidence="3">Leaf</tissue>
    </source>
</reference>
<keyword evidence="4" id="KW-1185">Reference proteome</keyword>
<proteinExistence type="predicted"/>
<dbReference type="OrthoDB" id="997988at2759"/>
<dbReference type="GO" id="GO:0008270">
    <property type="term" value="F:zinc ion binding"/>
    <property type="evidence" value="ECO:0007669"/>
    <property type="project" value="UniProtKB-KW"/>
</dbReference>
<dbReference type="Gene3D" id="3.60.10.10">
    <property type="entry name" value="Endonuclease/exonuclease/phosphatase"/>
    <property type="match status" value="1"/>
</dbReference>
<dbReference type="PROSITE" id="PS50158">
    <property type="entry name" value="ZF_CCHC"/>
    <property type="match status" value="1"/>
</dbReference>
<dbReference type="PANTHER" id="PTHR35218">
    <property type="entry name" value="RNASE H DOMAIN-CONTAINING PROTEIN"/>
    <property type="match status" value="1"/>
</dbReference>
<protein>
    <recommendedName>
        <fullName evidence="2">CCHC-type domain-containing protein</fullName>
    </recommendedName>
</protein>
<comment type="caution">
    <text evidence="3">The sequence shown here is derived from an EMBL/GenBank/DDBJ whole genome shotgun (WGS) entry which is preliminary data.</text>
</comment>
<gene>
    <name evidence="3" type="ORF">Goshw_005375</name>
</gene>
<accession>A0A7J9N8H0</accession>
<dbReference type="InterPro" id="IPR001878">
    <property type="entry name" value="Znf_CCHC"/>
</dbReference>
<organism evidence="3 4">
    <name type="scientific">Gossypium schwendimanii</name>
    <name type="common">Cotton</name>
    <dbReference type="NCBI Taxonomy" id="34291"/>
    <lineage>
        <taxon>Eukaryota</taxon>
        <taxon>Viridiplantae</taxon>
        <taxon>Streptophyta</taxon>
        <taxon>Embryophyta</taxon>
        <taxon>Tracheophyta</taxon>
        <taxon>Spermatophyta</taxon>
        <taxon>Magnoliopsida</taxon>
        <taxon>eudicotyledons</taxon>
        <taxon>Gunneridae</taxon>
        <taxon>Pentapetalae</taxon>
        <taxon>rosids</taxon>
        <taxon>malvids</taxon>
        <taxon>Malvales</taxon>
        <taxon>Malvaceae</taxon>
        <taxon>Malvoideae</taxon>
        <taxon>Gossypium</taxon>
    </lineage>
</organism>
<dbReference type="EMBL" id="JABFAF010275369">
    <property type="protein sequence ID" value="MBA0879484.1"/>
    <property type="molecule type" value="Genomic_DNA"/>
</dbReference>
<evidence type="ECO:0000313" key="3">
    <source>
        <dbReference type="EMBL" id="MBA0879484.1"/>
    </source>
</evidence>
<dbReference type="GO" id="GO:0003676">
    <property type="term" value="F:nucleic acid binding"/>
    <property type="evidence" value="ECO:0007669"/>
    <property type="project" value="InterPro"/>
</dbReference>
<keyword evidence="1" id="KW-0863">Zinc-finger</keyword>
<dbReference type="SUPFAM" id="SSF56219">
    <property type="entry name" value="DNase I-like"/>
    <property type="match status" value="1"/>
</dbReference>
<dbReference type="Proteomes" id="UP000593576">
    <property type="component" value="Unassembled WGS sequence"/>
</dbReference>
<keyword evidence="1" id="KW-0479">Metal-binding</keyword>
<dbReference type="AlphaFoldDB" id="A0A7J9N8H0"/>
<sequence>MERDQIQLTSSPFWLKIDSCSPEFDKKDLLHAIGGTFGGVLRSEICEEVCRLRINLDAQKPLRRGIFVSSDYVSKVWIPFKYENLTLFCFGCGRMGHGLSNCTQIPPEKKSKVGENPPYSVALKAESRLIGKESMKFNSIMKQTGVQSSYIGGEQKMPNSIKHAEGGYIEMGGSNDSLNLKEGGETMRRVQTGEKKAKTESDTRKRKSLDADLINYFQGDVIRDGIKRLKRNTQVDYDTGPAVMMTDNVESPRAGRRLRFFIKQHNPQLVFLIETKVNKQKMEKVRRSCGFMHGIDVEAEGSKGGLCLAWKGDLIISLRSFSKNHIDVLVKEEQDKEEWRFTGFYGSPYIQNKNASWDLLMTLGLDKSYPWLVSGDFNEILYSYEKCGGVPRDESRMQAFREALEHCQLEDLGYSGTMSDHCPLLISTEGDGNLKGNSKFKFEVWWVMEETCEKAIRESWETSTGTFVEKIEKVQADLLIWAKTIKKGREGLKKKLLEHLDNLMGEDRTDNTLAEIIDTKIHLNLEIDKDEIYWEQRARANWLQVGDKNSAFFHGFATHRRRINTISRLEKAEGGEAIEESEINEVASSFFQELFTTKGVGDCSHLLS</sequence>
<feature type="non-terminal residue" evidence="3">
    <location>
        <position position="1"/>
    </location>
</feature>
<dbReference type="InterPro" id="IPR036691">
    <property type="entry name" value="Endo/exonu/phosph_ase_sf"/>
</dbReference>
<dbReference type="Pfam" id="PF14392">
    <property type="entry name" value="zf-CCHC_4"/>
    <property type="match status" value="1"/>
</dbReference>
<name>A0A7J9N8H0_GOSSC</name>
<evidence type="ECO:0000313" key="4">
    <source>
        <dbReference type="Proteomes" id="UP000593576"/>
    </source>
</evidence>
<keyword evidence="1" id="KW-0862">Zinc</keyword>
<dbReference type="PANTHER" id="PTHR35218:SF9">
    <property type="entry name" value="ENDONUCLEASE_EXONUCLEASE_PHOSPHATASE DOMAIN-CONTAINING PROTEIN"/>
    <property type="match status" value="1"/>
</dbReference>
<evidence type="ECO:0000259" key="2">
    <source>
        <dbReference type="PROSITE" id="PS50158"/>
    </source>
</evidence>
<dbReference type="InterPro" id="IPR025836">
    <property type="entry name" value="Zn_knuckle_CX2CX4HX4C"/>
</dbReference>